<protein>
    <recommendedName>
        <fullName evidence="6">Mce/MlaD domain-containing protein</fullName>
    </recommendedName>
</protein>
<reference evidence="4" key="1">
    <citation type="submission" date="2020-09" db="EMBL/GenBank/DDBJ databases">
        <title>Hoyosella lacisalsi sp. nov., a halotolerant actinobacterium isolated from soil of Lake Gudzhirganskoe.</title>
        <authorList>
            <person name="Yang Q."/>
            <person name="Guo P.Y."/>
            <person name="Liu S.W."/>
            <person name="Li F.N."/>
            <person name="Sun C.H."/>
        </authorList>
    </citation>
    <scope>NUCLEOTIDE SEQUENCE</scope>
    <source>
        <strain evidence="4">G463</strain>
    </source>
</reference>
<dbReference type="GO" id="GO:0005576">
    <property type="term" value="C:extracellular region"/>
    <property type="evidence" value="ECO:0007669"/>
    <property type="project" value="TreeGrafter"/>
</dbReference>
<feature type="domain" description="Mce/MlaD" evidence="2">
    <location>
        <begin position="43"/>
        <end position="120"/>
    </location>
</feature>
<proteinExistence type="predicted"/>
<comment type="caution">
    <text evidence="4">The sequence shown here is derived from an EMBL/GenBank/DDBJ whole genome shotgun (WGS) entry which is preliminary data.</text>
</comment>
<evidence type="ECO:0000313" key="4">
    <source>
        <dbReference type="EMBL" id="MBD8507919.1"/>
    </source>
</evidence>
<dbReference type="InterPro" id="IPR024516">
    <property type="entry name" value="Mce_C"/>
</dbReference>
<dbReference type="AlphaFoldDB" id="A0A927PN91"/>
<evidence type="ECO:0000256" key="1">
    <source>
        <dbReference type="SAM" id="SignalP"/>
    </source>
</evidence>
<dbReference type="Proteomes" id="UP000642993">
    <property type="component" value="Unassembled WGS sequence"/>
</dbReference>
<keyword evidence="5" id="KW-1185">Reference proteome</keyword>
<evidence type="ECO:0008006" key="6">
    <source>
        <dbReference type="Google" id="ProtNLM"/>
    </source>
</evidence>
<dbReference type="PANTHER" id="PTHR33371:SF15">
    <property type="entry name" value="LIPOPROTEIN LPRN"/>
    <property type="match status" value="1"/>
</dbReference>
<dbReference type="Pfam" id="PF02470">
    <property type="entry name" value="MlaD"/>
    <property type="match status" value="1"/>
</dbReference>
<gene>
    <name evidence="4" type="ORF">HT102_15630</name>
</gene>
<dbReference type="RefSeq" id="WP_192040385.1">
    <property type="nucleotide sequence ID" value="NZ_JACYWE010000016.1"/>
</dbReference>
<organism evidence="4 5">
    <name type="scientific">Lolliginicoccus lacisalsi</name>
    <dbReference type="NCBI Taxonomy" id="2742202"/>
    <lineage>
        <taxon>Bacteria</taxon>
        <taxon>Bacillati</taxon>
        <taxon>Actinomycetota</taxon>
        <taxon>Actinomycetes</taxon>
        <taxon>Mycobacteriales</taxon>
        <taxon>Hoyosellaceae</taxon>
        <taxon>Lolliginicoccus</taxon>
    </lineage>
</organism>
<dbReference type="PROSITE" id="PS51257">
    <property type="entry name" value="PROKAR_LIPOPROTEIN"/>
    <property type="match status" value="1"/>
</dbReference>
<dbReference type="PANTHER" id="PTHR33371">
    <property type="entry name" value="INTERMEMBRANE PHOSPHOLIPID TRANSPORT SYSTEM BINDING PROTEIN MLAD-RELATED"/>
    <property type="match status" value="1"/>
</dbReference>
<keyword evidence="1" id="KW-0732">Signal</keyword>
<evidence type="ECO:0000259" key="2">
    <source>
        <dbReference type="Pfam" id="PF02470"/>
    </source>
</evidence>
<feature type="domain" description="Mammalian cell entry C-terminal" evidence="3">
    <location>
        <begin position="137"/>
        <end position="289"/>
    </location>
</feature>
<name>A0A927PN91_9ACTN</name>
<sequence length="343" mass="36706">MIKPARKLAIAGLLIMPTTMAVAGCSVGMQNIDFDAIQGREVYPLEVELETADLLMVGSEVRLGQQMLGRVTDLSTDVASDGRRIAVASISLPADVELPRNATITVELPNTLGNPYLRVRMPEDEAPAAPYQPEERVPESQTFRGPDLENALASLAMVLSEGGVGSLEVIANEMELAIGGRGDDIRRTVAALRDTAQILESRSEDIDRILVAASNASARIAAEQETFDNSLDAALPVFDQLIDQWDEIADLLARLASMSGELDQVMTASEADLLALPAELAELLEALERTDIRSVIVPLSALLDQLDDARAGDYLRIDADADVPELLNNLVVGGQPIQTGGGR</sequence>
<feature type="signal peptide" evidence="1">
    <location>
        <begin position="1"/>
        <end position="23"/>
    </location>
</feature>
<evidence type="ECO:0000313" key="5">
    <source>
        <dbReference type="Proteomes" id="UP000642993"/>
    </source>
</evidence>
<dbReference type="InterPro" id="IPR003399">
    <property type="entry name" value="Mce/MlaD"/>
</dbReference>
<dbReference type="Pfam" id="PF11887">
    <property type="entry name" value="Mce4_CUP1"/>
    <property type="match status" value="1"/>
</dbReference>
<dbReference type="InterPro" id="IPR052336">
    <property type="entry name" value="MlaD_Phospholipid_Transporter"/>
</dbReference>
<evidence type="ECO:0000259" key="3">
    <source>
        <dbReference type="Pfam" id="PF11887"/>
    </source>
</evidence>
<dbReference type="EMBL" id="JACYWE010000016">
    <property type="protein sequence ID" value="MBD8507919.1"/>
    <property type="molecule type" value="Genomic_DNA"/>
</dbReference>
<feature type="chain" id="PRO_5036896779" description="Mce/MlaD domain-containing protein" evidence="1">
    <location>
        <begin position="24"/>
        <end position="343"/>
    </location>
</feature>
<accession>A0A927PN91</accession>